<dbReference type="InterPro" id="IPR029044">
    <property type="entry name" value="Nucleotide-diphossugar_trans"/>
</dbReference>
<protein>
    <submittedName>
        <fullName evidence="8">Glycosyltransferase</fullName>
    </submittedName>
</protein>
<evidence type="ECO:0000256" key="1">
    <source>
        <dbReference type="ARBA" id="ARBA00004141"/>
    </source>
</evidence>
<name>A0A3P1VDA5_9STRE</name>
<proteinExistence type="predicted"/>
<evidence type="ECO:0000259" key="6">
    <source>
        <dbReference type="Pfam" id="PF00535"/>
    </source>
</evidence>
<dbReference type="PANTHER" id="PTHR48090:SF7">
    <property type="entry name" value="RFBJ PROTEIN"/>
    <property type="match status" value="1"/>
</dbReference>
<dbReference type="InterPro" id="IPR007267">
    <property type="entry name" value="GtrA_DPMS_TM"/>
</dbReference>
<dbReference type="Proteomes" id="UP000281771">
    <property type="component" value="Unassembled WGS sequence"/>
</dbReference>
<dbReference type="STRING" id="1123309.GCA_000377005_00182"/>
<evidence type="ECO:0000256" key="2">
    <source>
        <dbReference type="ARBA" id="ARBA00022692"/>
    </source>
</evidence>
<dbReference type="AlphaFoldDB" id="A0A3P1VDA5"/>
<accession>A0A3P1VDA5</accession>
<evidence type="ECO:0000256" key="3">
    <source>
        <dbReference type="ARBA" id="ARBA00022989"/>
    </source>
</evidence>
<feature type="transmembrane region" description="Helical" evidence="5">
    <location>
        <begin position="313"/>
        <end position="333"/>
    </location>
</feature>
<dbReference type="Pfam" id="PF04138">
    <property type="entry name" value="GtrA_DPMS_TM"/>
    <property type="match status" value="1"/>
</dbReference>
<evidence type="ECO:0000256" key="4">
    <source>
        <dbReference type="ARBA" id="ARBA00023136"/>
    </source>
</evidence>
<keyword evidence="8" id="KW-0808">Transferase</keyword>
<keyword evidence="3 5" id="KW-1133">Transmembrane helix</keyword>
<dbReference type="PANTHER" id="PTHR48090">
    <property type="entry name" value="UNDECAPRENYL-PHOSPHATE 4-DEOXY-4-FORMAMIDO-L-ARABINOSE TRANSFERASE-RELATED"/>
    <property type="match status" value="1"/>
</dbReference>
<comment type="subcellular location">
    <subcellularLocation>
        <location evidence="1">Membrane</location>
        <topology evidence="1">Multi-pass membrane protein</topology>
    </subcellularLocation>
</comment>
<feature type="domain" description="Glycosyltransferase 2-like" evidence="6">
    <location>
        <begin position="4"/>
        <end position="132"/>
    </location>
</feature>
<dbReference type="GO" id="GO:0016020">
    <property type="term" value="C:membrane"/>
    <property type="evidence" value="ECO:0007669"/>
    <property type="project" value="UniProtKB-SubCell"/>
</dbReference>
<keyword evidence="4 5" id="KW-0472">Membrane</keyword>
<sequence>MYYVIIPAYEPDQKLVQLLAEVHQQLDCQIILVNDGSSPATQSIFKEVSHLATILEHPQNKGKGQALQTAFRYIQSLDRETVVVTADADGQHSCQDIDRLARAATHLPNRLILGVREFTKDIPFRSRLGNQLTRILFKLQTGVPISDTQTGLRAFQTQMIPFMLGIKGDRYEYEMNMLIQASQHYLITEIPIETIYIDDNASSHFRPIRDSLTIYKNLFAFALTSLSAFIIDYLVYATVLLSLNWLPEATRLLLANSLGRITSSVCNFRMNKSMVFHNHRSITNTARGYFSLAILLFVGDTLLQYFLHTLLGINLYLVKILVGTLLFFVSWFIQKHFIFQERKTFSHEIS</sequence>
<dbReference type="RefSeq" id="WP_124776680.1">
    <property type="nucleotide sequence ID" value="NZ_RQZA01000003.1"/>
</dbReference>
<evidence type="ECO:0000256" key="5">
    <source>
        <dbReference type="SAM" id="Phobius"/>
    </source>
</evidence>
<dbReference type="GO" id="GO:0016740">
    <property type="term" value="F:transferase activity"/>
    <property type="evidence" value="ECO:0007669"/>
    <property type="project" value="UniProtKB-KW"/>
</dbReference>
<feature type="transmembrane region" description="Helical" evidence="5">
    <location>
        <begin position="218"/>
        <end position="243"/>
    </location>
</feature>
<dbReference type="InterPro" id="IPR001173">
    <property type="entry name" value="Glyco_trans_2-like"/>
</dbReference>
<evidence type="ECO:0000259" key="7">
    <source>
        <dbReference type="Pfam" id="PF04138"/>
    </source>
</evidence>
<reference evidence="8 9" key="1">
    <citation type="submission" date="2018-11" db="EMBL/GenBank/DDBJ databases">
        <title>Genomes From Bacteria Associated with the Canine Oral Cavity: a Test Case for Automated Genome-Based Taxonomic Assignment.</title>
        <authorList>
            <person name="Coil D.A."/>
            <person name="Jospin G."/>
            <person name="Darling A.E."/>
            <person name="Wallis C."/>
            <person name="Davis I.J."/>
            <person name="Harris S."/>
            <person name="Eisen J.A."/>
            <person name="Holcombe L.J."/>
            <person name="O'Flynn C."/>
        </authorList>
    </citation>
    <scope>NUCLEOTIDE SEQUENCE [LARGE SCALE GENOMIC DNA]</scope>
    <source>
        <strain evidence="8 9">OH4621_COT-116</strain>
    </source>
</reference>
<organism evidence="8 9">
    <name type="scientific">Streptococcus minor</name>
    <dbReference type="NCBI Taxonomy" id="229549"/>
    <lineage>
        <taxon>Bacteria</taxon>
        <taxon>Bacillati</taxon>
        <taxon>Bacillota</taxon>
        <taxon>Bacilli</taxon>
        <taxon>Lactobacillales</taxon>
        <taxon>Streptococcaceae</taxon>
        <taxon>Streptococcus</taxon>
    </lineage>
</organism>
<feature type="transmembrane region" description="Helical" evidence="5">
    <location>
        <begin position="289"/>
        <end position="307"/>
    </location>
</feature>
<dbReference type="SUPFAM" id="SSF53448">
    <property type="entry name" value="Nucleotide-diphospho-sugar transferases"/>
    <property type="match status" value="1"/>
</dbReference>
<keyword evidence="9" id="KW-1185">Reference proteome</keyword>
<dbReference type="GO" id="GO:0000271">
    <property type="term" value="P:polysaccharide biosynthetic process"/>
    <property type="evidence" value="ECO:0007669"/>
    <property type="project" value="InterPro"/>
</dbReference>
<keyword evidence="2 5" id="KW-0812">Transmembrane</keyword>
<evidence type="ECO:0000313" key="8">
    <source>
        <dbReference type="EMBL" id="RRD31667.1"/>
    </source>
</evidence>
<dbReference type="CDD" id="cd04179">
    <property type="entry name" value="DPM_DPG-synthase_like"/>
    <property type="match status" value="1"/>
</dbReference>
<evidence type="ECO:0000313" key="9">
    <source>
        <dbReference type="Proteomes" id="UP000281771"/>
    </source>
</evidence>
<dbReference type="Pfam" id="PF00535">
    <property type="entry name" value="Glycos_transf_2"/>
    <property type="match status" value="1"/>
</dbReference>
<feature type="domain" description="GtrA/DPMS transmembrane" evidence="7">
    <location>
        <begin position="221"/>
        <end position="339"/>
    </location>
</feature>
<gene>
    <name evidence="8" type="ORF">EII38_05520</name>
</gene>
<dbReference type="EMBL" id="RQZA01000003">
    <property type="protein sequence ID" value="RRD31667.1"/>
    <property type="molecule type" value="Genomic_DNA"/>
</dbReference>
<dbReference type="InterPro" id="IPR050256">
    <property type="entry name" value="Glycosyltransferase_2"/>
</dbReference>
<comment type="caution">
    <text evidence="8">The sequence shown here is derived from an EMBL/GenBank/DDBJ whole genome shotgun (WGS) entry which is preliminary data.</text>
</comment>
<dbReference type="Gene3D" id="3.90.550.10">
    <property type="entry name" value="Spore Coat Polysaccharide Biosynthesis Protein SpsA, Chain A"/>
    <property type="match status" value="1"/>
</dbReference>